<proteinExistence type="predicted"/>
<dbReference type="EMBL" id="DVMW01000049">
    <property type="protein sequence ID" value="HIU36634.1"/>
    <property type="molecule type" value="Genomic_DNA"/>
</dbReference>
<evidence type="ECO:0008006" key="4">
    <source>
        <dbReference type="Google" id="ProtNLM"/>
    </source>
</evidence>
<dbReference type="PROSITE" id="PS51257">
    <property type="entry name" value="PROKAR_LIPOPROTEIN"/>
    <property type="match status" value="1"/>
</dbReference>
<accession>A0A9D1III3</accession>
<dbReference type="Proteomes" id="UP000824071">
    <property type="component" value="Unassembled WGS sequence"/>
</dbReference>
<protein>
    <recommendedName>
        <fullName evidence="4">Lipoprotein</fullName>
    </recommendedName>
</protein>
<evidence type="ECO:0000256" key="1">
    <source>
        <dbReference type="SAM" id="SignalP"/>
    </source>
</evidence>
<comment type="caution">
    <text evidence="2">The sequence shown here is derived from an EMBL/GenBank/DDBJ whole genome shotgun (WGS) entry which is preliminary data.</text>
</comment>
<reference evidence="2" key="2">
    <citation type="journal article" date="2021" name="PeerJ">
        <title>Extensive microbial diversity within the chicken gut microbiome revealed by metagenomics and culture.</title>
        <authorList>
            <person name="Gilroy R."/>
            <person name="Ravi A."/>
            <person name="Getino M."/>
            <person name="Pursley I."/>
            <person name="Horton D.L."/>
            <person name="Alikhan N.F."/>
            <person name="Baker D."/>
            <person name="Gharbi K."/>
            <person name="Hall N."/>
            <person name="Watson M."/>
            <person name="Adriaenssens E.M."/>
            <person name="Foster-Nyarko E."/>
            <person name="Jarju S."/>
            <person name="Secka A."/>
            <person name="Antonio M."/>
            <person name="Oren A."/>
            <person name="Chaudhuri R.R."/>
            <person name="La Ragione R."/>
            <person name="Hildebrand F."/>
            <person name="Pallen M.J."/>
        </authorList>
    </citation>
    <scope>NUCLEOTIDE SEQUENCE</scope>
    <source>
        <strain evidence="2">ChiGjej1B1-19959</strain>
    </source>
</reference>
<sequence>MKKLGLLLLLLLAVLTGCAGAGVPAVEDCGWTLSSVQGGENGQVVACEPDRQTENPSAAVLEMDCTAKDGTITLTDRTNGKTYTGTYALEAADPESKTYFVALEGEEGLAVCGNTTFYDGSAAPTFIIRFDDYVLNFTAA</sequence>
<feature type="signal peptide" evidence="1">
    <location>
        <begin position="1"/>
        <end position="21"/>
    </location>
</feature>
<evidence type="ECO:0000313" key="3">
    <source>
        <dbReference type="Proteomes" id="UP000824071"/>
    </source>
</evidence>
<feature type="chain" id="PRO_5038889465" description="Lipoprotein" evidence="1">
    <location>
        <begin position="22"/>
        <end position="140"/>
    </location>
</feature>
<keyword evidence="1" id="KW-0732">Signal</keyword>
<name>A0A9D1III3_9FIRM</name>
<reference evidence="2" key="1">
    <citation type="submission" date="2020-10" db="EMBL/GenBank/DDBJ databases">
        <authorList>
            <person name="Gilroy R."/>
        </authorList>
    </citation>
    <scope>NUCLEOTIDE SEQUENCE</scope>
    <source>
        <strain evidence="2">ChiGjej1B1-19959</strain>
    </source>
</reference>
<dbReference type="AlphaFoldDB" id="A0A9D1III3"/>
<evidence type="ECO:0000313" key="2">
    <source>
        <dbReference type="EMBL" id="HIU36634.1"/>
    </source>
</evidence>
<gene>
    <name evidence="2" type="ORF">IAC53_08530</name>
</gene>
<organism evidence="2 3">
    <name type="scientific">Candidatus Fimenecus excrementigallinarum</name>
    <dbReference type="NCBI Taxonomy" id="2840816"/>
    <lineage>
        <taxon>Bacteria</taxon>
        <taxon>Bacillati</taxon>
        <taxon>Bacillota</taxon>
        <taxon>Clostridia</taxon>
        <taxon>Candidatus Fimenecus</taxon>
    </lineage>
</organism>